<evidence type="ECO:0000256" key="2">
    <source>
        <dbReference type="ARBA" id="ARBA00009127"/>
    </source>
</evidence>
<protein>
    <submittedName>
        <fullName evidence="4">Protein yellow-like</fullName>
    </submittedName>
</protein>
<comment type="caution">
    <text evidence="4">The sequence shown here is derived from an EMBL/GenBank/DDBJ whole genome shotgun (WGS) entry which is preliminary data.</text>
</comment>
<dbReference type="AlphaFoldDB" id="A0A6G0ZQF1"/>
<accession>A0A6G0ZQF1</accession>
<evidence type="ECO:0000313" key="4">
    <source>
        <dbReference type="EMBL" id="KAF0773822.1"/>
    </source>
</evidence>
<dbReference type="PANTHER" id="PTHR10009">
    <property type="entry name" value="PROTEIN YELLOW-RELATED"/>
    <property type="match status" value="1"/>
</dbReference>
<name>A0A6G0ZQF1_APHCR</name>
<evidence type="ECO:0000313" key="5">
    <source>
        <dbReference type="Proteomes" id="UP000478052"/>
    </source>
</evidence>
<organism evidence="4 5">
    <name type="scientific">Aphis craccivora</name>
    <name type="common">Cowpea aphid</name>
    <dbReference type="NCBI Taxonomy" id="307492"/>
    <lineage>
        <taxon>Eukaryota</taxon>
        <taxon>Metazoa</taxon>
        <taxon>Ecdysozoa</taxon>
        <taxon>Arthropoda</taxon>
        <taxon>Hexapoda</taxon>
        <taxon>Insecta</taxon>
        <taxon>Pterygota</taxon>
        <taxon>Neoptera</taxon>
        <taxon>Paraneoptera</taxon>
        <taxon>Hemiptera</taxon>
        <taxon>Sternorrhyncha</taxon>
        <taxon>Aphidomorpha</taxon>
        <taxon>Aphidoidea</taxon>
        <taxon>Aphididae</taxon>
        <taxon>Aphidini</taxon>
        <taxon>Aphis</taxon>
        <taxon>Aphis</taxon>
    </lineage>
</organism>
<gene>
    <name evidence="4" type="ORF">FWK35_00001673</name>
</gene>
<sequence length="408" mass="47083">MLDRVLDIMCKLIFILFLIYFSSVLSSRIKEVFSFKKIYFSPINVTTLKNDTKHEPTNAIPMALERWQDKLFLVTPRYRLDVPVTLSYINITNMESYKNNTPILIPYLDQKMHEISEHNFTSIVKVRADVCDRLWILDNGKINNKQESIPVIHVYDLKTDLHLRTFDLGHLSIMNSDITNIELDVTSSTCEDAYAYIPDSETYRLLVYSWKANNSYAITHNFFHFDPLCGDINLGEIHYQSQKGIYGIALSPTARDGFRTIYFHSIASTMGFAVNSRIIRSGNYDNNQNVYDFKVMGNRGTNKQATSSSFDMETGVLFYGLLLKNVLGCWNSYSGEEYTELTQGVISLDNSIDMYPSDVRVDRTGNLWVLSNSFQIYNKKDYDQNFINVKIYMTPVRQVIKGSICDEM</sequence>
<keyword evidence="5" id="KW-1185">Reference proteome</keyword>
<dbReference type="Proteomes" id="UP000478052">
    <property type="component" value="Unassembled WGS sequence"/>
</dbReference>
<dbReference type="Gene3D" id="2.120.10.30">
    <property type="entry name" value="TolB, C-terminal domain"/>
    <property type="match status" value="1"/>
</dbReference>
<dbReference type="InterPro" id="IPR011042">
    <property type="entry name" value="6-blade_b-propeller_TolB-like"/>
</dbReference>
<dbReference type="GO" id="GO:0005576">
    <property type="term" value="C:extracellular region"/>
    <property type="evidence" value="ECO:0007669"/>
    <property type="project" value="UniProtKB-SubCell"/>
</dbReference>
<evidence type="ECO:0000256" key="1">
    <source>
        <dbReference type="ARBA" id="ARBA00004613"/>
    </source>
</evidence>
<comment type="subcellular location">
    <subcellularLocation>
        <location evidence="1">Secreted</location>
    </subcellularLocation>
</comment>
<dbReference type="InterPro" id="IPR017996">
    <property type="entry name" value="MRJP/yellow-related"/>
</dbReference>
<dbReference type="OrthoDB" id="7776143at2759"/>
<dbReference type="EMBL" id="VUJU01000028">
    <property type="protein sequence ID" value="KAF0773822.1"/>
    <property type="molecule type" value="Genomic_DNA"/>
</dbReference>
<keyword evidence="3" id="KW-0964">Secreted</keyword>
<proteinExistence type="inferred from homology"/>
<comment type="similarity">
    <text evidence="2">Belongs to the major royal jelly protein family.</text>
</comment>
<evidence type="ECO:0000256" key="3">
    <source>
        <dbReference type="ARBA" id="ARBA00022525"/>
    </source>
</evidence>
<reference evidence="4 5" key="1">
    <citation type="submission" date="2019-08" db="EMBL/GenBank/DDBJ databases">
        <title>Whole genome of Aphis craccivora.</title>
        <authorList>
            <person name="Voronova N.V."/>
            <person name="Shulinski R.S."/>
            <person name="Bandarenka Y.V."/>
            <person name="Zhorov D.G."/>
            <person name="Warner D."/>
        </authorList>
    </citation>
    <scope>NUCLEOTIDE SEQUENCE [LARGE SCALE GENOMIC DNA]</scope>
    <source>
        <strain evidence="4">180601</strain>
        <tissue evidence="4">Whole Body</tissue>
    </source>
</reference>
<dbReference type="PANTHER" id="PTHR10009:SF11">
    <property type="entry name" value="RH54244P"/>
    <property type="match status" value="1"/>
</dbReference>
<dbReference type="Pfam" id="PF03022">
    <property type="entry name" value="MRJP"/>
    <property type="match status" value="1"/>
</dbReference>